<evidence type="ECO:0000256" key="2">
    <source>
        <dbReference type="ARBA" id="ARBA00004319"/>
    </source>
</evidence>
<evidence type="ECO:0000313" key="16">
    <source>
        <dbReference type="EMBL" id="OSS44261.1"/>
    </source>
</evidence>
<evidence type="ECO:0000256" key="6">
    <source>
        <dbReference type="ARBA" id="ARBA00022729"/>
    </source>
</evidence>
<evidence type="ECO:0000313" key="17">
    <source>
        <dbReference type="Proteomes" id="UP000193240"/>
    </source>
</evidence>
<dbReference type="GO" id="GO:0018279">
    <property type="term" value="P:protein N-linked glycosylation via asparagine"/>
    <property type="evidence" value="ECO:0007669"/>
    <property type="project" value="TreeGrafter"/>
</dbReference>
<dbReference type="Proteomes" id="UP000193240">
    <property type="component" value="Unassembled WGS sequence"/>
</dbReference>
<dbReference type="InParanoid" id="A0A1Y2LK51"/>
<keyword evidence="5" id="KW-0808">Transferase</keyword>
<name>A0A1Y2LK51_EPING</name>
<evidence type="ECO:0000256" key="4">
    <source>
        <dbReference type="ARBA" id="ARBA00006351"/>
    </source>
</evidence>
<sequence length="1509" mass="168400">MRGSAPLLGAKALLALSAISRIGALADSNINVALKASFSPAPYLVELLETAADENATAYYPLLDRIAEGWLDDLDTEQKLYNKFVDILQSDGHITDPETLASFNLALSVRSAAPRIQAHYQFFETSVEPSLFGDQGRSCGVFVTLNGEQYCTPDTNDGDPRGKVGNEHTDELPFDRVLGNSSALPTIVYADITAPRFKLFHRTVSKSAREGKTSYRVRHRPSMWASSTPLVVNGYGVALQLKRTDYIVIDDRQEANSGNDASQKPLATELDEDTSDLQPLAKDDVADLAEKAASFVLQSDQPMDTLLKMVRDFPKYTSTIAATNATSDFLTEHYSNRELLLPTGYNVIWINGVQIPARDVNPYALLAHLRRERKLINGIRSQGLSGPDTISLLSHSAITQGQTGDEPQRYDFRDEAEGGKVIVWVNNIEKDSRYQSWPEELRALLQRTYPGQLPNVRRDIHNAILPIDFTNPAHVSTVIDTIVGLVRRGIPLRWGLVPQTPTASAEEQAKVVYYLQHTYGLSAVTKYLFTSSEAKKLAAPDKASFETAVKAGTLRTDREGNARETLEFEDILVSGALGEKVEQAKHYLDRLAANKPNAPAFVNGVPVALGDNWLSELSQRVSTDLRQIQQAVFEGNLKEDSWVPQQFLLQAASKRNPLIIPENEKEVKLVNMADFEDKHGKVFAQYPRVEAEKTASKSEWAHLTVFGDFDTESGATLLKSVVQYRQANPNVEIVMLQNSDAGQSGISDKLLDAYVNAKSQLDSNTLLEILSEQVEKSPTTERSTLLRKSSGALFEYLDLKTGQLAVLINGRLVGPIPEDKVFSSEDIEALVSYETNKRIEPLSKALADLQLAEMIATPFDAAKIQSLVALSTISDVPEGIFETASTLRTSVFGNWSADHTAIIKGTKENAIFHIVASIDPATETAQRWVPILNTLSEMEGTYLKLFLNPKQTLQELPVKRFYRYLLGSKPRFNADGSVDNFKAQFKGIPKKALLNLGMDVPPSWLVAPEESIHDLDNIKLSSLPAGADIDAVYGLESILIEGHSRDTTNGGQPPRGAEVVLSTEKNPHFADTIIMANLGYFQFKANPGFYKIQLKNGKSQDIFSLDSAGAKGWAAQPGDESNDLVLMSFQGTTLFPRLSRKPGQEDADILAEEGSVVSELATKGTEKVNKLLGKMGINFNSEKVFKKGAELLAGSKPASTQADINIFSVASGHLYERMLNIMMLSVMKHTKHTVKFWFIEQFLSPSFKQFLPHMAAEYGFEYELVTYKWPHWLRQQSEKQREIWGYKILFLDVLFPLDLDKVIFVDADQIVRTDMYELVTHDLHGAPYGFTPMGDSRTSMEGFRFWKTGYWANFLRGKPYHISALYVVDLVRFRQLAAGDRLRQQYHSLSADPNSLSNLDQDLPNNMQFNLPIHSLPQEWLWCETWCADEDLATAKTIDLCNNPQTKEPKLDRARRQIPEWNVYDEEIAALARRIGGEKETVQQVVDVQAEEQVREKQEKDEERKRDEL</sequence>
<keyword evidence="7" id="KW-0256">Endoplasmic reticulum</keyword>
<comment type="similarity">
    <text evidence="4">Belongs to the glycosyltransferase 8 family.</text>
</comment>
<dbReference type="EMBL" id="KZ107858">
    <property type="protein sequence ID" value="OSS44261.1"/>
    <property type="molecule type" value="Genomic_DNA"/>
</dbReference>
<dbReference type="Pfam" id="PF18402">
    <property type="entry name" value="Thioredoxin_14"/>
    <property type="match status" value="1"/>
</dbReference>
<feature type="signal peptide" evidence="10">
    <location>
        <begin position="1"/>
        <end position="26"/>
    </location>
</feature>
<evidence type="ECO:0000256" key="3">
    <source>
        <dbReference type="ARBA" id="ARBA00004922"/>
    </source>
</evidence>
<keyword evidence="17" id="KW-1185">Reference proteome</keyword>
<dbReference type="InterPro" id="IPR009448">
    <property type="entry name" value="UDP-g_GGtrans"/>
</dbReference>
<evidence type="ECO:0000256" key="10">
    <source>
        <dbReference type="SAM" id="SignalP"/>
    </source>
</evidence>
<feature type="compositionally biased region" description="Basic and acidic residues" evidence="9">
    <location>
        <begin position="1492"/>
        <end position="1509"/>
    </location>
</feature>
<evidence type="ECO:0000259" key="13">
    <source>
        <dbReference type="Pfam" id="PF18402"/>
    </source>
</evidence>
<comment type="subcellular location">
    <subcellularLocation>
        <location evidence="2">Endoplasmic reticulum lumen</location>
    </subcellularLocation>
</comment>
<evidence type="ECO:0000259" key="12">
    <source>
        <dbReference type="Pfam" id="PF18401"/>
    </source>
</evidence>
<dbReference type="STRING" id="105696.A0A1Y2LK51"/>
<feature type="domain" description="Glucosyltransferase 24 catalytic" evidence="15">
    <location>
        <begin position="1204"/>
        <end position="1470"/>
    </location>
</feature>
<proteinExistence type="inferred from homology"/>
<dbReference type="FunCoup" id="A0A1Y2LK51">
    <property type="interactions" value="461"/>
</dbReference>
<feature type="region of interest" description="Disordered" evidence="9">
    <location>
        <begin position="1490"/>
        <end position="1509"/>
    </location>
</feature>
<dbReference type="InterPro" id="IPR040694">
    <property type="entry name" value="UGGT_TRXL_2"/>
</dbReference>
<dbReference type="InterPro" id="IPR040692">
    <property type="entry name" value="UGGT_TRXL_3"/>
</dbReference>
<dbReference type="OMA" id="RQTKTRF"/>
<dbReference type="InterPro" id="IPR040693">
    <property type="entry name" value="UGGT_TRXL_1"/>
</dbReference>
<gene>
    <name evidence="16" type="ORF">B5807_11068</name>
</gene>
<evidence type="ECO:0000259" key="14">
    <source>
        <dbReference type="Pfam" id="PF18403"/>
    </source>
</evidence>
<protein>
    <recommendedName>
        <fullName evidence="18">UDP-glucose:glycoprotein glucosyltransferase</fullName>
    </recommendedName>
</protein>
<dbReference type="GO" id="GO:0051082">
    <property type="term" value="F:unfolded protein binding"/>
    <property type="evidence" value="ECO:0007669"/>
    <property type="project" value="TreeGrafter"/>
</dbReference>
<dbReference type="GO" id="GO:0005788">
    <property type="term" value="C:endoplasmic reticulum lumen"/>
    <property type="evidence" value="ECO:0007669"/>
    <property type="project" value="UniProtKB-SubCell"/>
</dbReference>
<evidence type="ECO:0000259" key="15">
    <source>
        <dbReference type="Pfam" id="PF18404"/>
    </source>
</evidence>
<evidence type="ECO:0000256" key="7">
    <source>
        <dbReference type="ARBA" id="ARBA00022824"/>
    </source>
</evidence>
<keyword evidence="6 10" id="KW-0732">Signal</keyword>
<dbReference type="FunFam" id="3.90.550.10:FF:000065">
    <property type="entry name" value="UDP-glucose:glycoprotein glucosyltransferase, putative"/>
    <property type="match status" value="1"/>
</dbReference>
<dbReference type="InterPro" id="IPR029044">
    <property type="entry name" value="Nucleotide-diphossugar_trans"/>
</dbReference>
<dbReference type="PANTHER" id="PTHR11226:SF0">
    <property type="entry name" value="UDP-GLUCOSE:GLYCOPROTEIN GLUCOSYLTRANSFERASE"/>
    <property type="match status" value="1"/>
</dbReference>
<evidence type="ECO:0000256" key="1">
    <source>
        <dbReference type="ARBA" id="ARBA00001913"/>
    </source>
</evidence>
<feature type="domain" description="UDP-glucose:glycoprotein glucosyltransferase thioredoxin-like" evidence="14">
    <location>
        <begin position="671"/>
        <end position="869"/>
    </location>
</feature>
<dbReference type="UniPathway" id="UPA00378"/>
<dbReference type="Gene3D" id="3.90.550.10">
    <property type="entry name" value="Spore Coat Polysaccharide Biosynthesis Protein SpsA, Chain A"/>
    <property type="match status" value="1"/>
</dbReference>
<evidence type="ECO:0000256" key="8">
    <source>
        <dbReference type="ARBA" id="ARBA00023180"/>
    </source>
</evidence>
<feature type="domain" description="UGGT thioredoxin-like" evidence="12">
    <location>
        <begin position="273"/>
        <end position="403"/>
    </location>
</feature>
<dbReference type="SUPFAM" id="SSF53448">
    <property type="entry name" value="Nucleotide-diphospho-sugar transferases"/>
    <property type="match status" value="1"/>
</dbReference>
<feature type="domain" description="UGGT thioredoxin-like" evidence="13">
    <location>
        <begin position="410"/>
        <end position="659"/>
    </location>
</feature>
<dbReference type="PANTHER" id="PTHR11226">
    <property type="entry name" value="UDP-GLUCOSE GLYCOPROTEIN:GLUCOSYLTRANSFERASE"/>
    <property type="match status" value="1"/>
</dbReference>
<dbReference type="Pfam" id="PF18401">
    <property type="entry name" value="Thioredoxin_13"/>
    <property type="match status" value="1"/>
</dbReference>
<comment type="pathway">
    <text evidence="3">Protein modification; protein glycosylation.</text>
</comment>
<comment type="cofactor">
    <cofactor evidence="1">
        <name>Ca(2+)</name>
        <dbReference type="ChEBI" id="CHEBI:29108"/>
    </cofactor>
</comment>
<accession>A0A1Y2LK51</accession>
<dbReference type="Pfam" id="PF06427">
    <property type="entry name" value="UDP-g_GGTase"/>
    <property type="match status" value="1"/>
</dbReference>
<evidence type="ECO:0000256" key="5">
    <source>
        <dbReference type="ARBA" id="ARBA00022679"/>
    </source>
</evidence>
<dbReference type="InterPro" id="IPR040525">
    <property type="entry name" value="UGGT_TRXL_4"/>
</dbReference>
<dbReference type="Pfam" id="PF18400">
    <property type="entry name" value="Thioredoxin_12"/>
    <property type="match status" value="1"/>
</dbReference>
<dbReference type="Pfam" id="PF18403">
    <property type="entry name" value="Thioredoxin_15"/>
    <property type="match status" value="1"/>
</dbReference>
<organism evidence="16 17">
    <name type="scientific">Epicoccum nigrum</name>
    <name type="common">Soil fungus</name>
    <name type="synonym">Epicoccum purpurascens</name>
    <dbReference type="NCBI Taxonomy" id="105696"/>
    <lineage>
        <taxon>Eukaryota</taxon>
        <taxon>Fungi</taxon>
        <taxon>Dikarya</taxon>
        <taxon>Ascomycota</taxon>
        <taxon>Pezizomycotina</taxon>
        <taxon>Dothideomycetes</taxon>
        <taxon>Pleosporomycetidae</taxon>
        <taxon>Pleosporales</taxon>
        <taxon>Pleosporineae</taxon>
        <taxon>Didymellaceae</taxon>
        <taxon>Epicoccum</taxon>
    </lineage>
</organism>
<evidence type="ECO:0000259" key="11">
    <source>
        <dbReference type="Pfam" id="PF18400"/>
    </source>
</evidence>
<keyword evidence="8" id="KW-0325">Glycoprotein</keyword>
<dbReference type="InterPro" id="IPR040497">
    <property type="entry name" value="Glyco_transf_24"/>
</dbReference>
<dbReference type="Pfam" id="PF18404">
    <property type="entry name" value="Glyco_transf_24"/>
    <property type="match status" value="1"/>
</dbReference>
<reference evidence="16 17" key="1">
    <citation type="journal article" date="2017" name="Genome Announc.">
        <title>Genome sequence of the saprophytic ascomycete Epicoccum nigrum ICMP 19927 strain isolated from New Zealand.</title>
        <authorList>
            <person name="Fokin M."/>
            <person name="Fleetwood D."/>
            <person name="Weir B.S."/>
            <person name="Villas-Boas S.G."/>
        </authorList>
    </citation>
    <scope>NUCLEOTIDE SEQUENCE [LARGE SCALE GENOMIC DNA]</scope>
    <source>
        <strain evidence="16 17">ICMP 19927</strain>
    </source>
</reference>
<dbReference type="GO" id="GO:0036503">
    <property type="term" value="P:ERAD pathway"/>
    <property type="evidence" value="ECO:0007669"/>
    <property type="project" value="TreeGrafter"/>
</dbReference>
<dbReference type="GO" id="GO:0003980">
    <property type="term" value="F:UDP-glucose:glycoprotein glucosyltransferase activity"/>
    <property type="evidence" value="ECO:0007669"/>
    <property type="project" value="InterPro"/>
</dbReference>
<feature type="chain" id="PRO_5012666286" description="UDP-glucose:glycoprotein glucosyltransferase" evidence="10">
    <location>
        <begin position="27"/>
        <end position="1509"/>
    </location>
</feature>
<feature type="domain" description="UGGT thioredoxin-like" evidence="11">
    <location>
        <begin position="41"/>
        <end position="223"/>
    </location>
</feature>
<evidence type="ECO:0008006" key="18">
    <source>
        <dbReference type="Google" id="ProtNLM"/>
    </source>
</evidence>
<evidence type="ECO:0000256" key="9">
    <source>
        <dbReference type="SAM" id="MobiDB-lite"/>
    </source>
</evidence>
<dbReference type="CDD" id="cd06432">
    <property type="entry name" value="GT8_HUGT1_C_like"/>
    <property type="match status" value="1"/>
</dbReference>